<dbReference type="NCBIfam" id="TIGR04183">
    <property type="entry name" value="Por_Secre_tail"/>
    <property type="match status" value="1"/>
</dbReference>
<sequence>MKTKITLLSCLLMAIWGFGQNYWTKSSSVPTKDLNVRMTKPNAFSIYDLDLNKIKAVLAQSPMRFSNTPGKLVTFPNAEGKFSQYLVHEAPVMAPELQAKYPEIRSYIGIQKDNPANSVRFSVTPEAGVSAMYFDGMKVSYLDSYTKDNSKYIFYERKDLPVNDRIFECNVEHLIDENATEPPMSSAPLISDGKMRTYRLALAATGEYTIYHGGTVAKALTAMNVAMTRVNGVYEKILSVTMVMVPNTDLLIYTDPNTDPYTNNNGSTMLGQNISTCNSVIGSANYDIGHVFSTGGGGVAYLACICGSSKAGGVTGLTAPINDVFYIDYVAHEMGHQFGANHTFNATTGSCGGGNRNLATAFEVGGGTTIMAYAGICTATNNVQNNSDAYFHSASVNEINNVITRASDCSVKTPNNNGVPTADAGANYTIPKGTAFVLTGAGTDPDGDPITYLWEQLDNQSSTQPPVSTATGGPNYRSFFATSSPSRYFPNMTSIMNNDLVPKWEVTPSVARTLNFSLLVSDNKATGNQSARSTMKVTVTNDGPFKVTSQTTNTQVDAAAPYTVTWDVAGTNAGTINTTTVTIYLTKDGGATFNPVATSVPNTGTATFMLPNEDVNSARLMVKADNNIYFAVNSSNFSIKKFLAVGDVNVKNIAIYPNPAANEVNVMLKNKSETASYSIYDRSGRIVAKGNISAEGKINVSNLANGNYILSIETKNGEKFTDKLMIKK</sequence>
<reference evidence="4 5" key="1">
    <citation type="journal article" date="2004" name="Int. J. Syst. Evol. Microbiol.">
        <title>Kaistella koreensis gen. nov., sp. nov., a novel member of the Chryseobacterium-Bergeyella-Riemerella branch.</title>
        <authorList>
            <person name="Kim M.K."/>
            <person name="Im W.T."/>
            <person name="Shin Y.K."/>
            <person name="Lim J.H."/>
            <person name="Kim S.H."/>
            <person name="Lee B.C."/>
            <person name="Park M.Y."/>
            <person name="Lee K.Y."/>
            <person name="Lee S.T."/>
        </authorList>
    </citation>
    <scope>NUCLEOTIDE SEQUENCE [LARGE SCALE GENOMIC DNA]</scope>
    <source>
        <strain evidence="4 5">CCUG 49689</strain>
    </source>
</reference>
<evidence type="ECO:0000313" key="4">
    <source>
        <dbReference type="EMBL" id="KMQ72288.1"/>
    </source>
</evidence>
<dbReference type="PANTHER" id="PTHR11905">
    <property type="entry name" value="ADAM A DISINTEGRIN AND METALLOPROTEASE DOMAIN"/>
    <property type="match status" value="1"/>
</dbReference>
<keyword evidence="1 2" id="KW-0732">Signal</keyword>
<dbReference type="Gene3D" id="3.40.390.10">
    <property type="entry name" value="Collagenase (Catalytic Domain)"/>
    <property type="match status" value="1"/>
</dbReference>
<keyword evidence="5" id="KW-1185">Reference proteome</keyword>
<name>A0A0J7J1I9_9FLAO</name>
<dbReference type="GO" id="GO:0008237">
    <property type="term" value="F:metallopeptidase activity"/>
    <property type="evidence" value="ECO:0007669"/>
    <property type="project" value="InterPro"/>
</dbReference>
<evidence type="ECO:0000313" key="5">
    <source>
        <dbReference type="Proteomes" id="UP000035900"/>
    </source>
</evidence>
<organism evidence="4 5">
    <name type="scientific">Chryseobacterium koreense CCUG 49689</name>
    <dbReference type="NCBI Taxonomy" id="1304281"/>
    <lineage>
        <taxon>Bacteria</taxon>
        <taxon>Pseudomonadati</taxon>
        <taxon>Bacteroidota</taxon>
        <taxon>Flavobacteriia</taxon>
        <taxon>Flavobacteriales</taxon>
        <taxon>Weeksellaceae</taxon>
        <taxon>Chryseobacterium group</taxon>
        <taxon>Chryseobacterium</taxon>
    </lineage>
</organism>
<dbReference type="PATRIC" id="fig|1304281.5.peg.490"/>
<comment type="caution">
    <text evidence="4">The sequence shown here is derived from an EMBL/GenBank/DDBJ whole genome shotgun (WGS) entry which is preliminary data.</text>
</comment>
<proteinExistence type="predicted"/>
<evidence type="ECO:0000256" key="1">
    <source>
        <dbReference type="ARBA" id="ARBA00022729"/>
    </source>
</evidence>
<dbReference type="RefSeq" id="WP_152669284.1">
    <property type="nucleotide sequence ID" value="NZ_LFNG01000003.1"/>
</dbReference>
<gene>
    <name evidence="4" type="ORF">ACM44_02260</name>
</gene>
<dbReference type="EMBL" id="LFNG01000003">
    <property type="protein sequence ID" value="KMQ72288.1"/>
    <property type="molecule type" value="Genomic_DNA"/>
</dbReference>
<dbReference type="GO" id="GO:0006509">
    <property type="term" value="P:membrane protein ectodomain proteolysis"/>
    <property type="evidence" value="ECO:0007669"/>
    <property type="project" value="TreeGrafter"/>
</dbReference>
<dbReference type="STRING" id="1304281.ACM44_02260"/>
<dbReference type="AlphaFoldDB" id="A0A0J7J1I9"/>
<dbReference type="Proteomes" id="UP000035900">
    <property type="component" value="Unassembled WGS sequence"/>
</dbReference>
<evidence type="ECO:0000259" key="3">
    <source>
        <dbReference type="Pfam" id="PF18962"/>
    </source>
</evidence>
<dbReference type="InterPro" id="IPR024079">
    <property type="entry name" value="MetalloPept_cat_dom_sf"/>
</dbReference>
<dbReference type="OrthoDB" id="9792152at2"/>
<dbReference type="PANTHER" id="PTHR11905:SF159">
    <property type="entry name" value="ADAM METALLOPROTEASE"/>
    <property type="match status" value="1"/>
</dbReference>
<dbReference type="Pfam" id="PF13583">
    <property type="entry name" value="Reprolysin_4"/>
    <property type="match status" value="1"/>
</dbReference>
<feature type="chain" id="PRO_5005289261" description="Secretion system C-terminal sorting domain-containing protein" evidence="2">
    <location>
        <begin position="22"/>
        <end position="728"/>
    </location>
</feature>
<feature type="signal peptide" evidence="2">
    <location>
        <begin position="1"/>
        <end position="21"/>
    </location>
</feature>
<dbReference type="SUPFAM" id="SSF55486">
    <property type="entry name" value="Metalloproteases ('zincins'), catalytic domain"/>
    <property type="match status" value="1"/>
</dbReference>
<feature type="domain" description="Secretion system C-terminal sorting" evidence="3">
    <location>
        <begin position="655"/>
        <end position="726"/>
    </location>
</feature>
<dbReference type="InterPro" id="IPR013783">
    <property type="entry name" value="Ig-like_fold"/>
</dbReference>
<dbReference type="Pfam" id="PF18962">
    <property type="entry name" value="Por_Secre_tail"/>
    <property type="match status" value="1"/>
</dbReference>
<evidence type="ECO:0000256" key="2">
    <source>
        <dbReference type="SAM" id="SignalP"/>
    </source>
</evidence>
<dbReference type="InterPro" id="IPR026444">
    <property type="entry name" value="Secre_tail"/>
</dbReference>
<protein>
    <recommendedName>
        <fullName evidence="3">Secretion system C-terminal sorting domain-containing protein</fullName>
    </recommendedName>
</protein>
<accession>A0A0J7J1I9</accession>
<dbReference type="Gene3D" id="2.60.40.10">
    <property type="entry name" value="Immunoglobulins"/>
    <property type="match status" value="1"/>
</dbReference>